<keyword evidence="3" id="KW-0808">Transferase</keyword>
<feature type="transmembrane region" description="Helical" evidence="1">
    <location>
        <begin position="7"/>
        <end position="28"/>
    </location>
</feature>
<sequence>MKQKLPLFLGCFIAYYFFIHVAVDLPYLVNGRFHLLQWPSSVQSLSEVLLRALMGFLMAWLPYRILLKQHPRRTLLAVLLILVAVPLLFLLQYWLECGLRNTAVRLRYYFNNHVLYVLLCSVFGIVCFFVRYTAYKEWQQQALALQHRQAELSFLRSQINPHFLFNSLNNIYSLVYQGSEKALTAIAGFSDLLRYMLYDAEERVPLEKELSYIRQYIQLQQLRFEQPVDVRLQVSGNIAAVLVPPLLLIPFVENAFKHGDLSAAEGLTITVQVEAQRMLFYCHNKTGRHEKDSHGGIGLDNVQRRLQLLYHGRHRLTMNEQNGSFTINLELIYA</sequence>
<dbReference type="InterPro" id="IPR036890">
    <property type="entry name" value="HATPase_C_sf"/>
</dbReference>
<dbReference type="EMBL" id="CP119311">
    <property type="protein sequence ID" value="WEK35346.1"/>
    <property type="molecule type" value="Genomic_DNA"/>
</dbReference>
<dbReference type="SUPFAM" id="SSF55874">
    <property type="entry name" value="ATPase domain of HSP90 chaperone/DNA topoisomerase II/histidine kinase"/>
    <property type="match status" value="1"/>
</dbReference>
<dbReference type="GO" id="GO:0016020">
    <property type="term" value="C:membrane"/>
    <property type="evidence" value="ECO:0007669"/>
    <property type="project" value="InterPro"/>
</dbReference>
<gene>
    <name evidence="3" type="ORF">P0Y53_22875</name>
</gene>
<feature type="transmembrane region" description="Helical" evidence="1">
    <location>
        <begin position="48"/>
        <end position="67"/>
    </location>
</feature>
<protein>
    <submittedName>
        <fullName evidence="3">Histidine kinase</fullName>
    </submittedName>
</protein>
<keyword evidence="3" id="KW-0418">Kinase</keyword>
<keyword evidence="1" id="KW-1133">Transmembrane helix</keyword>
<dbReference type="Gene3D" id="3.30.565.10">
    <property type="entry name" value="Histidine kinase-like ATPase, C-terminal domain"/>
    <property type="match status" value="1"/>
</dbReference>
<keyword evidence="1" id="KW-0472">Membrane</keyword>
<reference evidence="3" key="1">
    <citation type="submission" date="2023-03" db="EMBL/GenBank/DDBJ databases">
        <title>Andean soil-derived lignocellulolytic bacterial consortium as a source of novel taxa and putative plastic-active enzymes.</title>
        <authorList>
            <person name="Diaz-Garcia L."/>
            <person name="Chuvochina M."/>
            <person name="Feuerriegel G."/>
            <person name="Bunk B."/>
            <person name="Sproer C."/>
            <person name="Streit W.R."/>
            <person name="Rodriguez L.M."/>
            <person name="Overmann J."/>
            <person name="Jimenez D.J."/>
        </authorList>
    </citation>
    <scope>NUCLEOTIDE SEQUENCE</scope>
    <source>
        <strain evidence="3">MAG 7</strain>
    </source>
</reference>
<dbReference type="InterPro" id="IPR010559">
    <property type="entry name" value="Sig_transdc_His_kin_internal"/>
</dbReference>
<feature type="domain" description="Signal transduction histidine kinase internal region" evidence="2">
    <location>
        <begin position="150"/>
        <end position="226"/>
    </location>
</feature>
<keyword evidence="1" id="KW-0812">Transmembrane</keyword>
<feature type="transmembrane region" description="Helical" evidence="1">
    <location>
        <begin position="74"/>
        <end position="94"/>
    </location>
</feature>
<name>A0AAJ6BHM6_9BACT</name>
<dbReference type="Proteomes" id="UP001220610">
    <property type="component" value="Chromosome"/>
</dbReference>
<dbReference type="PANTHER" id="PTHR34220:SF7">
    <property type="entry name" value="SENSOR HISTIDINE KINASE YPDA"/>
    <property type="match status" value="1"/>
</dbReference>
<dbReference type="InterPro" id="IPR050640">
    <property type="entry name" value="Bact_2-comp_sensor_kinase"/>
</dbReference>
<dbReference type="GO" id="GO:0000155">
    <property type="term" value="F:phosphorelay sensor kinase activity"/>
    <property type="evidence" value="ECO:0007669"/>
    <property type="project" value="InterPro"/>
</dbReference>
<dbReference type="AlphaFoldDB" id="A0AAJ6BHM6"/>
<evidence type="ECO:0000256" key="1">
    <source>
        <dbReference type="SAM" id="Phobius"/>
    </source>
</evidence>
<evidence type="ECO:0000259" key="2">
    <source>
        <dbReference type="Pfam" id="PF06580"/>
    </source>
</evidence>
<accession>A0AAJ6BHM6</accession>
<dbReference type="PANTHER" id="PTHR34220">
    <property type="entry name" value="SENSOR HISTIDINE KINASE YPDA"/>
    <property type="match status" value="1"/>
</dbReference>
<evidence type="ECO:0000313" key="3">
    <source>
        <dbReference type="EMBL" id="WEK35346.1"/>
    </source>
</evidence>
<dbReference type="Pfam" id="PF06580">
    <property type="entry name" value="His_kinase"/>
    <property type="match status" value="1"/>
</dbReference>
<organism evidence="3 4">
    <name type="scientific">Candidatus Pseudobacter hemicellulosilyticus</name>
    <dbReference type="NCBI Taxonomy" id="3121375"/>
    <lineage>
        <taxon>Bacteria</taxon>
        <taxon>Pseudomonadati</taxon>
        <taxon>Bacteroidota</taxon>
        <taxon>Chitinophagia</taxon>
        <taxon>Chitinophagales</taxon>
        <taxon>Chitinophagaceae</taxon>
        <taxon>Pseudobacter</taxon>
    </lineage>
</organism>
<evidence type="ECO:0000313" key="4">
    <source>
        <dbReference type="Proteomes" id="UP001220610"/>
    </source>
</evidence>
<proteinExistence type="predicted"/>
<feature type="transmembrane region" description="Helical" evidence="1">
    <location>
        <begin position="114"/>
        <end position="134"/>
    </location>
</feature>